<feature type="transmembrane region" description="Helical" evidence="1">
    <location>
        <begin position="21"/>
        <end position="41"/>
    </location>
</feature>
<evidence type="ECO:0000313" key="3">
    <source>
        <dbReference type="Proteomes" id="UP000529417"/>
    </source>
</evidence>
<accession>A0A7Z0HXU7</accession>
<dbReference type="Pfam" id="PF10003">
    <property type="entry name" value="DUF2244"/>
    <property type="match status" value="1"/>
</dbReference>
<gene>
    <name evidence="2" type="ORF">HUK65_04715</name>
</gene>
<keyword evidence="1" id="KW-0472">Membrane</keyword>
<feature type="transmembrane region" description="Helical" evidence="1">
    <location>
        <begin position="47"/>
        <end position="66"/>
    </location>
</feature>
<dbReference type="Proteomes" id="UP000529417">
    <property type="component" value="Unassembled WGS sequence"/>
</dbReference>
<dbReference type="InterPro" id="IPR019253">
    <property type="entry name" value="DUF2244_TM"/>
</dbReference>
<dbReference type="RefSeq" id="WP_179904995.1">
    <property type="nucleotide sequence ID" value="NZ_JACBXS010000007.1"/>
</dbReference>
<organism evidence="2 3">
    <name type="scientific">Rhabdonatronobacter sediminivivens</name>
    <dbReference type="NCBI Taxonomy" id="2743469"/>
    <lineage>
        <taxon>Bacteria</taxon>
        <taxon>Pseudomonadati</taxon>
        <taxon>Pseudomonadota</taxon>
        <taxon>Alphaproteobacteria</taxon>
        <taxon>Rhodobacterales</taxon>
        <taxon>Paracoccaceae</taxon>
        <taxon>Rhabdonatronobacter</taxon>
    </lineage>
</organism>
<name>A0A7Z0HXU7_9RHOB</name>
<keyword evidence="1" id="KW-0812">Transmembrane</keyword>
<evidence type="ECO:0000256" key="1">
    <source>
        <dbReference type="SAM" id="Phobius"/>
    </source>
</evidence>
<keyword evidence="1" id="KW-1133">Transmembrane helix</keyword>
<reference evidence="2 3" key="1">
    <citation type="journal article" date="2000" name="Arch. Microbiol.">
        <title>Rhodobaca bogoriensis gen. nov. and sp. nov., an alkaliphilic purple nonsulfur bacterium from African Rift Valley soda lakes.</title>
        <authorList>
            <person name="Milford A.D."/>
            <person name="Achenbach L.A."/>
            <person name="Jung D.O."/>
            <person name="Madigan M.T."/>
        </authorList>
    </citation>
    <scope>NUCLEOTIDE SEQUENCE [LARGE SCALE GENOMIC DNA]</scope>
    <source>
        <strain evidence="2 3">2376</strain>
    </source>
</reference>
<proteinExistence type="predicted"/>
<dbReference type="AlphaFoldDB" id="A0A7Z0HXU7"/>
<keyword evidence="3" id="KW-1185">Reference proteome</keyword>
<comment type="caution">
    <text evidence="2">The sequence shown here is derived from an EMBL/GenBank/DDBJ whole genome shotgun (WGS) entry which is preliminary data.</text>
</comment>
<sequence length="158" mass="17828">MTRDSDALVRIQVTPNRSLGTRGFVWFIGLTAGFLALPMVAVVGTMVLWGLLPFMGAALWGVWYALNRNNADRARLREELTLSRDQMHLTRYQPRGAPLTWAANPYWVQLKLTEKGGPVEQYLTLSGGGREVELGGFLSPEERVQLHEDLHRVLARLR</sequence>
<dbReference type="EMBL" id="JACBXS010000007">
    <property type="protein sequence ID" value="NYS24288.1"/>
    <property type="molecule type" value="Genomic_DNA"/>
</dbReference>
<evidence type="ECO:0000313" key="2">
    <source>
        <dbReference type="EMBL" id="NYS24288.1"/>
    </source>
</evidence>
<protein>
    <submittedName>
        <fullName evidence="2">DUF2244 domain-containing protein</fullName>
    </submittedName>
</protein>